<keyword evidence="2" id="KW-1185">Reference proteome</keyword>
<dbReference type="InterPro" id="IPR021829">
    <property type="entry name" value="DUF3419"/>
</dbReference>
<dbReference type="RefSeq" id="WP_020636707.1">
    <property type="nucleotide sequence ID" value="NZ_KB913032.1"/>
</dbReference>
<proteinExistence type="predicted"/>
<reference evidence="1 2" key="1">
    <citation type="submission" date="2017-07" db="EMBL/GenBank/DDBJ databases">
        <title>Amycolatopsis alba DSM 44262 Genome sequencing and assembly.</title>
        <authorList>
            <person name="Kaur N."/>
            <person name="Mayilraj S."/>
        </authorList>
    </citation>
    <scope>NUCLEOTIDE SEQUENCE [LARGE SCALE GENOMIC DNA]</scope>
    <source>
        <strain evidence="1 2">DSM 44262</strain>
    </source>
</reference>
<evidence type="ECO:0000313" key="2">
    <source>
        <dbReference type="Proteomes" id="UP000215563"/>
    </source>
</evidence>
<sequence length="394" mass="44174">MSAADRILRPLSLGDYRAAPADRQFLTQGAILYSTCDEDSWSELKGLCLEPDDVVLSVTGSGCRTLNLLLGGPKKIVSIDANPLQNHLLELKMAGIRALPCHGFAEFIGLAPSKRRLDRYQDLRGSLSDRARDFWDRNPHVIRRGVLYSGAHERFYARYIGPLIRTLRPGKTRRLFAHTSLEDQLRFFDEEWDTPRWRAALALLARPRLTRLLLHDPSYYAFIERGVSLADYLNTCLRDVLSHHLAAENHLLALLILGRYLDNRAVPPYLSPDHYDTVRANLDAVEIVTGSLDTVLAATPAETYSKYSLSDIAGWTSPEEFANILGEVTRTAKPGGRFCYRNFLSDRRVPPELADSVVVRDELGDRLGRTDLAIAFTLVVGDIENRSFGSGAEH</sequence>
<dbReference type="PANTHER" id="PTHR47473">
    <property type="entry name" value="BTA1P"/>
    <property type="match status" value="1"/>
</dbReference>
<name>A0A229RFD0_AMYAL</name>
<dbReference type="EMBL" id="NMQU01000106">
    <property type="protein sequence ID" value="OXM45189.1"/>
    <property type="molecule type" value="Genomic_DNA"/>
</dbReference>
<gene>
    <name evidence="1" type="ORF">CFP75_31860</name>
</gene>
<accession>A0A229RFD0</accession>
<dbReference type="Pfam" id="PF11899">
    <property type="entry name" value="DUF3419"/>
    <property type="match status" value="1"/>
</dbReference>
<evidence type="ECO:0000313" key="1">
    <source>
        <dbReference type="EMBL" id="OXM45189.1"/>
    </source>
</evidence>
<dbReference type="InterPro" id="IPR029063">
    <property type="entry name" value="SAM-dependent_MTases_sf"/>
</dbReference>
<dbReference type="SUPFAM" id="SSF53335">
    <property type="entry name" value="S-adenosyl-L-methionine-dependent methyltransferases"/>
    <property type="match status" value="1"/>
</dbReference>
<protein>
    <submittedName>
        <fullName evidence="1">DUF3419 domain-containing protein</fullName>
    </submittedName>
</protein>
<organism evidence="1 2">
    <name type="scientific">Amycolatopsis alba DSM 44262</name>
    <dbReference type="NCBI Taxonomy" id="1125972"/>
    <lineage>
        <taxon>Bacteria</taxon>
        <taxon>Bacillati</taxon>
        <taxon>Actinomycetota</taxon>
        <taxon>Actinomycetes</taxon>
        <taxon>Pseudonocardiales</taxon>
        <taxon>Pseudonocardiaceae</taxon>
        <taxon>Amycolatopsis</taxon>
    </lineage>
</organism>
<dbReference type="Proteomes" id="UP000215563">
    <property type="component" value="Unassembled WGS sequence"/>
</dbReference>
<dbReference type="AlphaFoldDB" id="A0A229RFD0"/>
<dbReference type="OrthoDB" id="5172821at2"/>
<dbReference type="PANTHER" id="PTHR47473:SF1">
    <property type="entry name" value="METHYLTRANSFERASE DOMAIN-CONTAINING PROTEIN"/>
    <property type="match status" value="1"/>
</dbReference>
<comment type="caution">
    <text evidence="1">The sequence shown here is derived from an EMBL/GenBank/DDBJ whole genome shotgun (WGS) entry which is preliminary data.</text>
</comment>